<organism evidence="10">
    <name type="scientific">marine metagenome</name>
    <dbReference type="NCBI Taxonomy" id="408172"/>
    <lineage>
        <taxon>unclassified sequences</taxon>
        <taxon>metagenomes</taxon>
        <taxon>ecological metagenomes</taxon>
    </lineage>
</organism>
<evidence type="ECO:0000256" key="4">
    <source>
        <dbReference type="ARBA" id="ARBA00022960"/>
    </source>
</evidence>
<dbReference type="GO" id="GO:0015648">
    <property type="term" value="F:lipid-linked peptidoglycan transporter activity"/>
    <property type="evidence" value="ECO:0007669"/>
    <property type="project" value="TreeGrafter"/>
</dbReference>
<evidence type="ECO:0000256" key="8">
    <source>
        <dbReference type="SAM" id="MobiDB-lite"/>
    </source>
</evidence>
<evidence type="ECO:0000256" key="3">
    <source>
        <dbReference type="ARBA" id="ARBA00022692"/>
    </source>
</evidence>
<evidence type="ECO:0000256" key="7">
    <source>
        <dbReference type="ARBA" id="ARBA00023136"/>
    </source>
</evidence>
<accession>A0A382NCT2</accession>
<dbReference type="EMBL" id="UINC01098768">
    <property type="protein sequence ID" value="SVC57542.1"/>
    <property type="molecule type" value="Genomic_DNA"/>
</dbReference>
<dbReference type="PANTHER" id="PTHR47019">
    <property type="entry name" value="LIPID II FLIPPASE MURJ"/>
    <property type="match status" value="1"/>
</dbReference>
<feature type="transmembrane region" description="Helical" evidence="9">
    <location>
        <begin position="255"/>
        <end position="273"/>
    </location>
</feature>
<dbReference type="PANTHER" id="PTHR47019:SF1">
    <property type="entry name" value="LIPID II FLIPPASE MURJ"/>
    <property type="match status" value="1"/>
</dbReference>
<dbReference type="InterPro" id="IPR051050">
    <property type="entry name" value="Lipid_II_flippase_MurJ/MviN"/>
</dbReference>
<protein>
    <recommendedName>
        <fullName evidence="11">Murein biosynthesis integral membrane protein MurJ</fullName>
    </recommendedName>
</protein>
<dbReference type="NCBIfam" id="TIGR01695">
    <property type="entry name" value="murJ_mviN"/>
    <property type="match status" value="1"/>
</dbReference>
<evidence type="ECO:0000256" key="2">
    <source>
        <dbReference type="ARBA" id="ARBA00022475"/>
    </source>
</evidence>
<name>A0A382NCT2_9ZZZZ</name>
<keyword evidence="6 9" id="KW-1133">Transmembrane helix</keyword>
<dbReference type="AlphaFoldDB" id="A0A382NCT2"/>
<proteinExistence type="predicted"/>
<feature type="transmembrane region" description="Helical" evidence="9">
    <location>
        <begin position="109"/>
        <end position="128"/>
    </location>
</feature>
<evidence type="ECO:0000256" key="1">
    <source>
        <dbReference type="ARBA" id="ARBA00004651"/>
    </source>
</evidence>
<evidence type="ECO:0000256" key="9">
    <source>
        <dbReference type="SAM" id="Phobius"/>
    </source>
</evidence>
<sequence length="316" mass="32919">VTRRETASSAVLSSKEGDGSASSHLAKSAGIIGTATLTSRLLGLVRDQVLAYLFGAGNAMDAFNVATRIPNLMRDLFAEGAMSAAFVPTFTRHLTKHGKSHAWRLGNQLLSALIVATGVIVIAGIIFAEPLTRLLAGAYADVPGKLELTVLLTRIVMPFLMLVATAAAIMGMLNSLNRFFIPALSPAMYNVGIIASGALLVPMMPGLGLDPIVAVAIGALAGAIGQVALQCPSLYREGFRFHFGFKLTDPGLREVLRLMGPGTLAGAAVQINLLVNMVLATGEGTGAVSWLGYAFRIMYLPIGLFGVSIAAAALPT</sequence>
<dbReference type="CDD" id="cd13123">
    <property type="entry name" value="MATE_MurJ_like"/>
    <property type="match status" value="1"/>
</dbReference>
<dbReference type="GO" id="GO:0005886">
    <property type="term" value="C:plasma membrane"/>
    <property type="evidence" value="ECO:0007669"/>
    <property type="project" value="UniProtKB-SubCell"/>
</dbReference>
<feature type="transmembrane region" description="Helical" evidence="9">
    <location>
        <begin position="179"/>
        <end position="200"/>
    </location>
</feature>
<feature type="transmembrane region" description="Helical" evidence="9">
    <location>
        <begin position="293"/>
        <end position="314"/>
    </location>
</feature>
<keyword evidence="5" id="KW-0573">Peptidoglycan synthesis</keyword>
<dbReference type="GO" id="GO:0008360">
    <property type="term" value="P:regulation of cell shape"/>
    <property type="evidence" value="ECO:0007669"/>
    <property type="project" value="UniProtKB-KW"/>
</dbReference>
<dbReference type="Pfam" id="PF03023">
    <property type="entry name" value="MurJ"/>
    <property type="match status" value="1"/>
</dbReference>
<dbReference type="InterPro" id="IPR004268">
    <property type="entry name" value="MurJ"/>
</dbReference>
<comment type="subcellular location">
    <subcellularLocation>
        <location evidence="1">Cell membrane</location>
        <topology evidence="1">Multi-pass membrane protein</topology>
    </subcellularLocation>
</comment>
<gene>
    <name evidence="10" type="ORF">METZ01_LOCUS310396</name>
</gene>
<evidence type="ECO:0000313" key="10">
    <source>
        <dbReference type="EMBL" id="SVC57542.1"/>
    </source>
</evidence>
<feature type="region of interest" description="Disordered" evidence="8">
    <location>
        <begin position="1"/>
        <end position="23"/>
    </location>
</feature>
<dbReference type="GO" id="GO:0034204">
    <property type="term" value="P:lipid translocation"/>
    <property type="evidence" value="ECO:0007669"/>
    <property type="project" value="TreeGrafter"/>
</dbReference>
<evidence type="ECO:0008006" key="11">
    <source>
        <dbReference type="Google" id="ProtNLM"/>
    </source>
</evidence>
<feature type="transmembrane region" description="Helical" evidence="9">
    <location>
        <begin position="148"/>
        <end position="172"/>
    </location>
</feature>
<dbReference type="GO" id="GO:0009252">
    <property type="term" value="P:peptidoglycan biosynthetic process"/>
    <property type="evidence" value="ECO:0007669"/>
    <property type="project" value="UniProtKB-KW"/>
</dbReference>
<feature type="non-terminal residue" evidence="10">
    <location>
        <position position="316"/>
    </location>
</feature>
<feature type="transmembrane region" description="Helical" evidence="9">
    <location>
        <begin position="212"/>
        <end position="235"/>
    </location>
</feature>
<reference evidence="10" key="1">
    <citation type="submission" date="2018-05" db="EMBL/GenBank/DDBJ databases">
        <authorList>
            <person name="Lanie J.A."/>
            <person name="Ng W.-L."/>
            <person name="Kazmierczak K.M."/>
            <person name="Andrzejewski T.M."/>
            <person name="Davidsen T.M."/>
            <person name="Wayne K.J."/>
            <person name="Tettelin H."/>
            <person name="Glass J.I."/>
            <person name="Rusch D."/>
            <person name="Podicherti R."/>
            <person name="Tsui H.-C.T."/>
            <person name="Winkler M.E."/>
        </authorList>
    </citation>
    <scope>NUCLEOTIDE SEQUENCE</scope>
</reference>
<evidence type="ECO:0000256" key="5">
    <source>
        <dbReference type="ARBA" id="ARBA00022984"/>
    </source>
</evidence>
<keyword evidence="2" id="KW-1003">Cell membrane</keyword>
<keyword evidence="4" id="KW-0133">Cell shape</keyword>
<dbReference type="PRINTS" id="PR01806">
    <property type="entry name" value="VIRFACTRMVIN"/>
</dbReference>
<keyword evidence="7 9" id="KW-0472">Membrane</keyword>
<keyword evidence="3 9" id="KW-0812">Transmembrane</keyword>
<feature type="non-terminal residue" evidence="10">
    <location>
        <position position="1"/>
    </location>
</feature>
<evidence type="ECO:0000256" key="6">
    <source>
        <dbReference type="ARBA" id="ARBA00022989"/>
    </source>
</evidence>